<evidence type="ECO:0000313" key="2">
    <source>
        <dbReference type="EMBL" id="VFU08660.1"/>
    </source>
</evidence>
<dbReference type="OrthoDB" id="8182004at2"/>
<evidence type="ECO:0000313" key="3">
    <source>
        <dbReference type="Proteomes" id="UP000294360"/>
    </source>
</evidence>
<dbReference type="AlphaFoldDB" id="A0A4U8YYR9"/>
<organism evidence="2 3">
    <name type="scientific">Methylocella tundrae</name>
    <dbReference type="NCBI Taxonomy" id="227605"/>
    <lineage>
        <taxon>Bacteria</taxon>
        <taxon>Pseudomonadati</taxon>
        <taxon>Pseudomonadota</taxon>
        <taxon>Alphaproteobacteria</taxon>
        <taxon>Hyphomicrobiales</taxon>
        <taxon>Beijerinckiaceae</taxon>
        <taxon>Methylocella</taxon>
    </lineage>
</organism>
<keyword evidence="1" id="KW-0812">Transmembrane</keyword>
<keyword evidence="1" id="KW-0472">Membrane</keyword>
<evidence type="ECO:0000256" key="1">
    <source>
        <dbReference type="SAM" id="Phobius"/>
    </source>
</evidence>
<dbReference type="Proteomes" id="UP000294360">
    <property type="component" value="Chromosome"/>
</dbReference>
<keyword evidence="1" id="KW-1133">Transmembrane helix</keyword>
<dbReference type="RefSeq" id="WP_134488714.1">
    <property type="nucleotide sequence ID" value="NZ_CP139089.1"/>
</dbReference>
<gene>
    <name evidence="2" type="ORF">MTUNDRAET4_1767</name>
</gene>
<dbReference type="KEGG" id="mtun:MTUNDRAET4_1767"/>
<reference evidence="2 3" key="1">
    <citation type="submission" date="2019-03" db="EMBL/GenBank/DDBJ databases">
        <authorList>
            <person name="Kox A.R. M."/>
        </authorList>
    </citation>
    <scope>NUCLEOTIDE SEQUENCE [LARGE SCALE GENOMIC DNA]</scope>
    <source>
        <strain evidence="2">MTUNDRAET4 annotated genome</strain>
    </source>
</reference>
<dbReference type="EMBL" id="LR536450">
    <property type="protein sequence ID" value="VFU08660.1"/>
    <property type="molecule type" value="Genomic_DNA"/>
</dbReference>
<feature type="transmembrane region" description="Helical" evidence="1">
    <location>
        <begin position="30"/>
        <end position="53"/>
    </location>
</feature>
<accession>A0A4U8YYR9</accession>
<name>A0A4U8YYR9_METTU</name>
<sequence length="250" mass="26457">MSLEPPRPGFMFAPEANDEFFLAEPVGLRISILAFSGVLVIAGLWLLVTALLLPQAIALPLDRTSAAAVAAYRDNALWAARLGVVRGDLFAQAAYTDADIIWLYRTHGPDAANAARLQRAKANAEAAVALAPVNGAAWLLLAELPPGSGKAAEAKGMIALQMSYFTAPNNASLAAARIEQALASPAPLDRDLQEFMKGDLRQILTLQPEQKPAILAAYKAATPQNQASFEALSAQADPDFSQSLRGDAPK</sequence>
<proteinExistence type="predicted"/>
<protein>
    <submittedName>
        <fullName evidence="2">Uncharacterized protein</fullName>
    </submittedName>
</protein>